<keyword evidence="13" id="KW-0496">Mitochondrion</keyword>
<dbReference type="PANTHER" id="PTHR11410">
    <property type="entry name" value="ATP SYNTHASE SUBUNIT A"/>
    <property type="match status" value="1"/>
</dbReference>
<evidence type="ECO:0000256" key="5">
    <source>
        <dbReference type="ARBA" id="ARBA00022692"/>
    </source>
</evidence>
<reference evidence="13" key="1">
    <citation type="journal article" date="2009" name="BMC Genomics">
        <title>Phylogeny and mitochondrial gene order variation in Lophotrochozoa in the light of new mitogenomic data from Nemertea.</title>
        <authorList>
            <person name="Podsiadlowski L."/>
            <person name="Braband A."/>
            <person name="Struck T.H."/>
            <person name="von Doehren J."/>
            <person name="Bartolomaeus T."/>
        </authorList>
    </citation>
    <scope>NUCLEOTIDE SEQUENCE</scope>
</reference>
<dbReference type="Pfam" id="PF00119">
    <property type="entry name" value="ATP-synt_A"/>
    <property type="match status" value="1"/>
</dbReference>
<dbReference type="GO" id="GO:0045259">
    <property type="term" value="C:proton-transporting ATP synthase complex"/>
    <property type="evidence" value="ECO:0007669"/>
    <property type="project" value="UniProtKB-KW"/>
</dbReference>
<dbReference type="SUPFAM" id="SSF81336">
    <property type="entry name" value="F1F0 ATP synthase subunit A"/>
    <property type="match status" value="1"/>
</dbReference>
<dbReference type="InterPro" id="IPR045083">
    <property type="entry name" value="ATP_synth_F0_asu_bact/mt"/>
</dbReference>
<evidence type="ECO:0000256" key="9">
    <source>
        <dbReference type="ARBA" id="ARBA00023136"/>
    </source>
</evidence>
<dbReference type="GO" id="GO:0046933">
    <property type="term" value="F:proton-transporting ATP synthase activity, rotational mechanism"/>
    <property type="evidence" value="ECO:0007669"/>
    <property type="project" value="TreeGrafter"/>
</dbReference>
<evidence type="ECO:0000256" key="11">
    <source>
        <dbReference type="RuleBase" id="RU004450"/>
    </source>
</evidence>
<dbReference type="CDD" id="cd00310">
    <property type="entry name" value="ATP-synt_Fo_a_6"/>
    <property type="match status" value="1"/>
</dbReference>
<keyword evidence="6" id="KW-0375">Hydrogen ion transport</keyword>
<keyword evidence="10" id="KW-0066">ATP synthesis</keyword>
<feature type="transmembrane region" description="Helical" evidence="12">
    <location>
        <begin position="73"/>
        <end position="95"/>
    </location>
</feature>
<dbReference type="PRINTS" id="PR00123">
    <property type="entry name" value="ATPASEA"/>
</dbReference>
<accession>C6GCS6</accession>
<organism evidence="13">
    <name type="scientific">Lineus viridis</name>
    <dbReference type="NCBI Taxonomy" id="56195"/>
    <lineage>
        <taxon>Eukaryota</taxon>
        <taxon>Metazoa</taxon>
        <taxon>Spiralia</taxon>
        <taxon>Lophotrochozoa</taxon>
        <taxon>Nemertea</taxon>
        <taxon>Pilidiophora</taxon>
        <taxon>Heteronemertea</taxon>
        <taxon>Lineidae</taxon>
        <taxon>Lineus</taxon>
    </lineage>
</organism>
<dbReference type="CTD" id="4508"/>
<feature type="transmembrane region" description="Helical" evidence="12">
    <location>
        <begin position="21"/>
        <end position="41"/>
    </location>
</feature>
<evidence type="ECO:0000256" key="12">
    <source>
        <dbReference type="SAM" id="Phobius"/>
    </source>
</evidence>
<dbReference type="EMBL" id="FJ839919">
    <property type="protein sequence ID" value="ACO40316.1"/>
    <property type="molecule type" value="Genomic_DNA"/>
</dbReference>
<dbReference type="Gene3D" id="1.20.120.220">
    <property type="entry name" value="ATP synthase, F0 complex, subunit A"/>
    <property type="match status" value="1"/>
</dbReference>
<dbReference type="GO" id="GO:0005743">
    <property type="term" value="C:mitochondrial inner membrane"/>
    <property type="evidence" value="ECO:0007669"/>
    <property type="project" value="UniProtKB-SubCell"/>
</dbReference>
<feature type="transmembrane region" description="Helical" evidence="12">
    <location>
        <begin position="201"/>
        <end position="226"/>
    </location>
</feature>
<protein>
    <recommendedName>
        <fullName evidence="11">ATP synthase subunit a</fullName>
    </recommendedName>
</protein>
<dbReference type="InterPro" id="IPR000568">
    <property type="entry name" value="ATP_synth_F0_asu"/>
</dbReference>
<evidence type="ECO:0000313" key="13">
    <source>
        <dbReference type="EMBL" id="ACO40316.1"/>
    </source>
</evidence>
<evidence type="ECO:0000256" key="10">
    <source>
        <dbReference type="ARBA" id="ARBA00023310"/>
    </source>
</evidence>
<dbReference type="PROSITE" id="PS00449">
    <property type="entry name" value="ATPASE_A"/>
    <property type="match status" value="1"/>
</dbReference>
<evidence type="ECO:0000256" key="8">
    <source>
        <dbReference type="ARBA" id="ARBA00023065"/>
    </source>
</evidence>
<keyword evidence="3" id="KW-0813">Transport</keyword>
<comment type="similarity">
    <text evidence="2">Belongs to the ATPase A chain family.</text>
</comment>
<evidence type="ECO:0000256" key="7">
    <source>
        <dbReference type="ARBA" id="ARBA00022989"/>
    </source>
</evidence>
<dbReference type="RefSeq" id="YP_002995757.1">
    <property type="nucleotide sequence ID" value="NC_012889.1"/>
</dbReference>
<gene>
    <name evidence="13" type="primary">ATP6</name>
</gene>
<name>C6GCS6_9BILA</name>
<dbReference type="GeneID" id="8097108"/>
<evidence type="ECO:0000256" key="6">
    <source>
        <dbReference type="ARBA" id="ARBA00022781"/>
    </source>
</evidence>
<keyword evidence="8" id="KW-0406">Ion transport</keyword>
<dbReference type="NCBIfam" id="TIGR01131">
    <property type="entry name" value="ATP_synt_6_or_A"/>
    <property type="match status" value="1"/>
</dbReference>
<dbReference type="InterPro" id="IPR023011">
    <property type="entry name" value="ATP_synth_F0_asu_AS"/>
</dbReference>
<keyword evidence="4" id="KW-0138">CF(0)</keyword>
<evidence type="ECO:0000256" key="1">
    <source>
        <dbReference type="ARBA" id="ARBA00004141"/>
    </source>
</evidence>
<evidence type="ECO:0000256" key="3">
    <source>
        <dbReference type="ARBA" id="ARBA00022448"/>
    </source>
</evidence>
<keyword evidence="9 12" id="KW-0472">Membrane</keyword>
<dbReference type="PANTHER" id="PTHR11410:SF0">
    <property type="entry name" value="ATP SYNTHASE SUBUNIT A"/>
    <property type="match status" value="1"/>
</dbReference>
<evidence type="ECO:0000256" key="4">
    <source>
        <dbReference type="ARBA" id="ARBA00022547"/>
    </source>
</evidence>
<evidence type="ECO:0000256" key="2">
    <source>
        <dbReference type="ARBA" id="ARBA00006810"/>
    </source>
</evidence>
<comment type="subcellular location">
    <subcellularLocation>
        <location evidence="1">Membrane</location>
        <topology evidence="1">Multi-pass membrane protein</topology>
    </subcellularLocation>
    <subcellularLocation>
        <location evidence="11">Mitochondrion inner membrane</location>
        <topology evidence="11">Multi-pass membrane protein</topology>
    </subcellularLocation>
</comment>
<geneLocation type="mitochondrion" evidence="13"/>
<feature type="transmembrane region" description="Helical" evidence="12">
    <location>
        <begin position="102"/>
        <end position="121"/>
    </location>
</feature>
<sequence length="230" mass="25570">MLMDIFSSFDEQNGNFFDIGLPVWLGGVFVLFLFFSCYWWGSSRFDCFVDLIKSFSNEQVLRGRGKLMGGFRGVLSCLLVFLLVLNFSGLIPYVFSSTSHLIVTFCLSSVFWLGLLLSSIFFDLGSFLAVLLPVGAPSVLNPFLVLVESVSLLVRPITLSVRLAANMGAGHIVLCLLGSYLSSGFFCYSTFSVFVMGAMGAFYFLFEVGICLIQCYIFFLLINLYADEHC</sequence>
<proteinExistence type="inferred from homology"/>
<keyword evidence="5 12" id="KW-0812">Transmembrane</keyword>
<dbReference type="AlphaFoldDB" id="C6GCS6"/>
<keyword evidence="7 12" id="KW-1133">Transmembrane helix</keyword>
<dbReference type="InterPro" id="IPR035908">
    <property type="entry name" value="F0_ATP_A_sf"/>
</dbReference>